<dbReference type="PATRIC" id="fig|431306.5.peg.2706"/>
<evidence type="ECO:0000313" key="2">
    <source>
        <dbReference type="Proteomes" id="UP000068250"/>
    </source>
</evidence>
<dbReference type="STRING" id="431306.AGA_2620"/>
<reference evidence="2" key="1">
    <citation type="submission" date="2014-09" db="EMBL/GenBank/DDBJ databases">
        <authorList>
            <person name="Illeghems K.G."/>
        </authorList>
    </citation>
    <scope>NUCLEOTIDE SEQUENCE [LARGE SCALE GENOMIC DNA]</scope>
    <source>
        <strain evidence="2">LMG 23848T</strain>
    </source>
</reference>
<dbReference type="InterPro" id="IPR019291">
    <property type="entry name" value="Host_attachment_protein"/>
</dbReference>
<sequence>MMVPYITVHTDCPLAAEQARSRVTAQHTMETGCTILILRTYSMTEERDGLVVYVVADGGKVRFLHDDQGEMRDVTDVKAEGHEDTPGKLPPETDPRTAAKEGFARNVADRINAMVAHGAKVAGFVIAAPAPIMHDIRAHLSKPAEAKVIKTLIKDLTNIPAHELHKHFDIPATGWVLPG</sequence>
<gene>
    <name evidence="1" type="ORF">AGA_2620</name>
</gene>
<dbReference type="AlphaFoldDB" id="A0A0U4YF69"/>
<evidence type="ECO:0000313" key="1">
    <source>
        <dbReference type="EMBL" id="CEF57303.1"/>
    </source>
</evidence>
<organism evidence="1 2">
    <name type="scientific">Acetobacter ghanensis</name>
    <dbReference type="NCBI Taxonomy" id="431306"/>
    <lineage>
        <taxon>Bacteria</taxon>
        <taxon>Pseudomonadati</taxon>
        <taxon>Pseudomonadota</taxon>
        <taxon>Alphaproteobacteria</taxon>
        <taxon>Acetobacterales</taxon>
        <taxon>Acetobacteraceae</taxon>
        <taxon>Acetobacter</taxon>
    </lineage>
</organism>
<dbReference type="Pfam" id="PF10116">
    <property type="entry name" value="Host_attach"/>
    <property type="match status" value="1"/>
</dbReference>
<dbReference type="Proteomes" id="UP000068250">
    <property type="component" value="Chromosome I"/>
</dbReference>
<proteinExistence type="predicted"/>
<dbReference type="EMBL" id="LN609302">
    <property type="protein sequence ID" value="CEF57303.1"/>
    <property type="molecule type" value="Genomic_DNA"/>
</dbReference>
<accession>A0A0U4YF69</accession>
<name>A0A0U4YF69_9PROT</name>
<protein>
    <submittedName>
        <fullName evidence="1">AtsE protein</fullName>
    </submittedName>
</protein>